<evidence type="ECO:0000256" key="2">
    <source>
        <dbReference type="ARBA" id="ARBA00005028"/>
    </source>
</evidence>
<evidence type="ECO:0000256" key="8">
    <source>
        <dbReference type="PIRNR" id="PIRNR005096"/>
    </source>
</evidence>
<dbReference type="Proteomes" id="UP000233458">
    <property type="component" value="Chromosome"/>
</dbReference>
<dbReference type="InterPro" id="IPR008183">
    <property type="entry name" value="Aldose_1/G6P_1-epimerase"/>
</dbReference>
<evidence type="ECO:0000256" key="5">
    <source>
        <dbReference type="ARBA" id="ARBA00014165"/>
    </source>
</evidence>
<dbReference type="EMBL" id="CP024199">
    <property type="protein sequence ID" value="AUG53465.1"/>
    <property type="molecule type" value="Genomic_DNA"/>
</dbReference>
<accession>A0ABM6QBD7</accession>
<gene>
    <name evidence="9" type="ORF">CSC3H3_12635</name>
</gene>
<keyword evidence="10" id="KW-1185">Reference proteome</keyword>
<dbReference type="InterPro" id="IPR014718">
    <property type="entry name" value="GH-type_carb-bd"/>
</dbReference>
<dbReference type="EC" id="5.1.3.3" evidence="4 8"/>
<evidence type="ECO:0000256" key="4">
    <source>
        <dbReference type="ARBA" id="ARBA00013185"/>
    </source>
</evidence>
<dbReference type="PANTHER" id="PTHR10091:SF0">
    <property type="entry name" value="GALACTOSE MUTAROTASE"/>
    <property type="match status" value="1"/>
</dbReference>
<dbReference type="SUPFAM" id="SSF74650">
    <property type="entry name" value="Galactose mutarotase-like"/>
    <property type="match status" value="1"/>
</dbReference>
<sequence>MTAQHAAQTITTLENQKIRARFCNQGARIMYLGLKNEGNDPVNIALGFSYIGDYARQDSYIGATCGRYANRIAKARYDNHHQNTVQLAANEGENLLHGGPEGFDRRIWMVMEETASSVVYALSSPDGDQGFPGNLHCTVRYELAGNSLRCEISATCDAPTIVNMTNHSYWNLSGRFDGSAADHELQIHADQYLPVDNGLIPLPGRAEVTGTTFDFRTPRAIASPEELQAGKIIEYDHNFCLSGRRGTLRKIASLFHAPTNRRLTLSSTEAGLQFYPARHFTPDMTSQDGKSLHPQCAIALEPQTFPDSPNRDDFPSPFLNPGDTYSHVMVWQIEG</sequence>
<dbReference type="PIRSF" id="PIRSF005096">
    <property type="entry name" value="GALM"/>
    <property type="match status" value="1"/>
</dbReference>
<dbReference type="PANTHER" id="PTHR10091">
    <property type="entry name" value="ALDOSE-1-EPIMERASE"/>
    <property type="match status" value="1"/>
</dbReference>
<protein>
    <recommendedName>
        <fullName evidence="5 8">Aldose 1-epimerase</fullName>
        <ecNumber evidence="4 8">5.1.3.3</ecNumber>
    </recommendedName>
</protein>
<reference evidence="9 10" key="1">
    <citation type="submission" date="2017-10" db="EMBL/GenBank/DDBJ databases">
        <title>Biodiversity and function of Thalassospira species in the particle-attached aromatic-hydrocarbon-degrading consortia from the surface seawater of the China South Sea.</title>
        <authorList>
            <person name="Dong C."/>
            <person name="Liu R."/>
            <person name="Shao Z."/>
        </authorList>
    </citation>
    <scope>NUCLEOTIDE SEQUENCE [LARGE SCALE GENOMIC DNA]</scope>
    <source>
        <strain evidence="9 10">CSC3H3</strain>
    </source>
</reference>
<dbReference type="Gene3D" id="2.70.98.10">
    <property type="match status" value="1"/>
</dbReference>
<comment type="catalytic activity">
    <reaction evidence="1 8">
        <text>alpha-D-glucose = beta-D-glucose</text>
        <dbReference type="Rhea" id="RHEA:10264"/>
        <dbReference type="ChEBI" id="CHEBI:15903"/>
        <dbReference type="ChEBI" id="CHEBI:17925"/>
        <dbReference type="EC" id="5.1.3.3"/>
    </reaction>
</comment>
<evidence type="ECO:0000256" key="1">
    <source>
        <dbReference type="ARBA" id="ARBA00001614"/>
    </source>
</evidence>
<evidence type="ECO:0000313" key="10">
    <source>
        <dbReference type="Proteomes" id="UP000233458"/>
    </source>
</evidence>
<keyword evidence="6 8" id="KW-0413">Isomerase</keyword>
<dbReference type="PROSITE" id="PS00545">
    <property type="entry name" value="ALDOSE_1_EPIMERASE"/>
    <property type="match status" value="1"/>
</dbReference>
<comment type="pathway">
    <text evidence="2 8">Carbohydrate metabolism; hexose metabolism.</text>
</comment>
<keyword evidence="7 8" id="KW-0119">Carbohydrate metabolism</keyword>
<dbReference type="InterPro" id="IPR047215">
    <property type="entry name" value="Galactose_mutarotase-like"/>
</dbReference>
<dbReference type="CDD" id="cd09019">
    <property type="entry name" value="galactose_mutarotase_like"/>
    <property type="match status" value="1"/>
</dbReference>
<dbReference type="InterPro" id="IPR018052">
    <property type="entry name" value="Ald1_epimerase_CS"/>
</dbReference>
<evidence type="ECO:0000256" key="7">
    <source>
        <dbReference type="ARBA" id="ARBA00023277"/>
    </source>
</evidence>
<dbReference type="InterPro" id="IPR015443">
    <property type="entry name" value="Aldose_1-epimerase"/>
</dbReference>
<dbReference type="RefSeq" id="WP_101285045.1">
    <property type="nucleotide sequence ID" value="NZ_CP024199.1"/>
</dbReference>
<dbReference type="NCBIfam" id="NF008277">
    <property type="entry name" value="PRK11055.1"/>
    <property type="match status" value="1"/>
</dbReference>
<dbReference type="InterPro" id="IPR011013">
    <property type="entry name" value="Gal_mutarotase_sf_dom"/>
</dbReference>
<dbReference type="Pfam" id="PF01263">
    <property type="entry name" value="Aldose_epim"/>
    <property type="match status" value="1"/>
</dbReference>
<organism evidence="9 10">
    <name type="scientific">Thalassospira marina</name>
    <dbReference type="NCBI Taxonomy" id="2048283"/>
    <lineage>
        <taxon>Bacteria</taxon>
        <taxon>Pseudomonadati</taxon>
        <taxon>Pseudomonadota</taxon>
        <taxon>Alphaproteobacteria</taxon>
        <taxon>Rhodospirillales</taxon>
        <taxon>Thalassospiraceae</taxon>
        <taxon>Thalassospira</taxon>
    </lineage>
</organism>
<name>A0ABM6QBD7_9PROT</name>
<evidence type="ECO:0000313" key="9">
    <source>
        <dbReference type="EMBL" id="AUG53465.1"/>
    </source>
</evidence>
<comment type="similarity">
    <text evidence="3 8">Belongs to the aldose epimerase family.</text>
</comment>
<proteinExistence type="inferred from homology"/>
<evidence type="ECO:0000256" key="6">
    <source>
        <dbReference type="ARBA" id="ARBA00023235"/>
    </source>
</evidence>
<evidence type="ECO:0000256" key="3">
    <source>
        <dbReference type="ARBA" id="ARBA00006206"/>
    </source>
</evidence>